<keyword evidence="2" id="KW-1185">Reference proteome</keyword>
<gene>
    <name evidence="1" type="ORF">B0O44_107201</name>
</gene>
<reference evidence="1 2" key="1">
    <citation type="submission" date="2018-06" db="EMBL/GenBank/DDBJ databases">
        <title>Genomic Encyclopedia of Archaeal and Bacterial Type Strains, Phase II (KMG-II): from individual species to whole genera.</title>
        <authorList>
            <person name="Goeker M."/>
        </authorList>
    </citation>
    <scope>NUCLEOTIDE SEQUENCE [LARGE SCALE GENOMIC DNA]</scope>
    <source>
        <strain evidence="1 2">DSM 27372</strain>
    </source>
</reference>
<dbReference type="Proteomes" id="UP000248198">
    <property type="component" value="Unassembled WGS sequence"/>
</dbReference>
<evidence type="ECO:0000313" key="1">
    <source>
        <dbReference type="EMBL" id="PYF71586.1"/>
    </source>
</evidence>
<proteinExistence type="predicted"/>
<comment type="caution">
    <text evidence="1">The sequence shown here is derived from an EMBL/GenBank/DDBJ whole genome shotgun (WGS) entry which is preliminary data.</text>
</comment>
<evidence type="ECO:0000313" key="2">
    <source>
        <dbReference type="Proteomes" id="UP000248198"/>
    </source>
</evidence>
<name>A0A318U9J5_9SPHI</name>
<accession>A0A318U9J5</accession>
<protein>
    <submittedName>
        <fullName evidence="1">Uncharacterized protein</fullName>
    </submittedName>
</protein>
<dbReference type="AlphaFoldDB" id="A0A318U9J5"/>
<organism evidence="1 2">
    <name type="scientific">Pedobacter nutrimenti</name>
    <dbReference type="NCBI Taxonomy" id="1241337"/>
    <lineage>
        <taxon>Bacteria</taxon>
        <taxon>Pseudomonadati</taxon>
        <taxon>Bacteroidota</taxon>
        <taxon>Sphingobacteriia</taxon>
        <taxon>Sphingobacteriales</taxon>
        <taxon>Sphingobacteriaceae</taxon>
        <taxon>Pedobacter</taxon>
    </lineage>
</organism>
<sequence length="246" mass="28215">MLLFISLQTACRKEEQQEKKEEANGPVLPVKFESQSRIILLKYLPNTNLLSQIEDKSGTKEVIRYTKDQLINGFESYENGKLVYTADFFRDEKQRLITVNQFKENGPVSTPTGYYTLEYNSADQVSKIKSYNPGKKLLSSKTLLYDELSNLVNEQIDFPLPQESNSYRYDQKKGICSAIANAFILSLESRHKFFASAAHNLLSREGTIAAKNFTFLYQYKTNDYPDQFTLTGQNAETFQITYQPAP</sequence>
<dbReference type="EMBL" id="QKLU01000007">
    <property type="protein sequence ID" value="PYF71586.1"/>
    <property type="molecule type" value="Genomic_DNA"/>
</dbReference>